<proteinExistence type="inferred from homology"/>
<keyword evidence="7 13" id="KW-0653">Protein transport</keyword>
<evidence type="ECO:0000256" key="7">
    <source>
        <dbReference type="ARBA" id="ARBA00022927"/>
    </source>
</evidence>
<keyword evidence="10 13" id="KW-0143">Chaperone</keyword>
<dbReference type="EMBL" id="JAJPPU010000001">
    <property type="protein sequence ID" value="MCD8471977.1"/>
    <property type="molecule type" value="Genomic_DNA"/>
</dbReference>
<evidence type="ECO:0000256" key="8">
    <source>
        <dbReference type="ARBA" id="ARBA00023136"/>
    </source>
</evidence>
<dbReference type="CDD" id="cd16326">
    <property type="entry name" value="LolB"/>
    <property type="match status" value="1"/>
</dbReference>
<keyword evidence="12 14" id="KW-0449">Lipoprotein</keyword>
<evidence type="ECO:0000256" key="6">
    <source>
        <dbReference type="ARBA" id="ARBA00022729"/>
    </source>
</evidence>
<dbReference type="RefSeq" id="WP_160199309.1">
    <property type="nucleotide sequence ID" value="NZ_CP053627.1"/>
</dbReference>
<evidence type="ECO:0000256" key="5">
    <source>
        <dbReference type="ARBA" id="ARBA00022448"/>
    </source>
</evidence>
<organism evidence="14 15">
    <name type="scientific">Xylella taiwanensis</name>
    <dbReference type="NCBI Taxonomy" id="1444770"/>
    <lineage>
        <taxon>Bacteria</taxon>
        <taxon>Pseudomonadati</taxon>
        <taxon>Pseudomonadota</taxon>
        <taxon>Gammaproteobacteria</taxon>
        <taxon>Lysobacterales</taxon>
        <taxon>Lysobacteraceae</taxon>
        <taxon>Xylella</taxon>
    </lineage>
</organism>
<dbReference type="SUPFAM" id="SSF89392">
    <property type="entry name" value="Prokaryotic lipoproteins and lipoprotein localization factors"/>
    <property type="match status" value="1"/>
</dbReference>
<dbReference type="NCBIfam" id="TIGR00548">
    <property type="entry name" value="lolB"/>
    <property type="match status" value="1"/>
</dbReference>
<evidence type="ECO:0000313" key="14">
    <source>
        <dbReference type="EMBL" id="MCD8471977.1"/>
    </source>
</evidence>
<keyword evidence="9" id="KW-0564">Palmitate</keyword>
<evidence type="ECO:0000256" key="1">
    <source>
        <dbReference type="ARBA" id="ARBA00004459"/>
    </source>
</evidence>
<keyword evidence="15" id="KW-1185">Reference proteome</keyword>
<sequence>MKLCLQDVTRSIRVLLLVVSLLLPGCSSTGGRRLAVPVMVDTAAQQAEQARQIWLQNHPNWRFRGRAGISQGRHGGSVQVEWQQHGGSYRIVLSVPVSRQSLVLNGSVNGPARLEGEGGEIRVGEAAEQMLFEATGWQIPMGLLPDWVRGRDSGGGDVQLDAEGRPYRVYQGGWQLKFLDWFPSSEGRPVLPRRIEASSGSARMRLIVDQWDDLIP</sequence>
<evidence type="ECO:0000256" key="2">
    <source>
        <dbReference type="ARBA" id="ARBA00009696"/>
    </source>
</evidence>
<comment type="caution">
    <text evidence="14">The sequence shown here is derived from an EMBL/GenBank/DDBJ whole genome shotgun (WGS) entry which is preliminary data.</text>
</comment>
<comment type="subcellular location">
    <subcellularLocation>
        <location evidence="1">Cell outer membrane</location>
        <topology evidence="1">Lipid-anchor</topology>
    </subcellularLocation>
</comment>
<gene>
    <name evidence="13 14" type="primary">lolB</name>
    <name evidence="14" type="ORF">LPH55_00465</name>
</gene>
<evidence type="ECO:0000256" key="12">
    <source>
        <dbReference type="ARBA" id="ARBA00023288"/>
    </source>
</evidence>
<keyword evidence="8 13" id="KW-0472">Membrane</keyword>
<reference evidence="14" key="1">
    <citation type="submission" date="2021-11" db="EMBL/GenBank/DDBJ databases">
        <title>Genome sequence of Xylella taiwanensis PLS432.</title>
        <authorList>
            <person name="Weng L.-W."/>
            <person name="Su C.-C."/>
            <person name="Tsai C.-W."/>
            <person name="Kuo C.-H."/>
        </authorList>
    </citation>
    <scope>NUCLEOTIDE SEQUENCE</scope>
    <source>
        <strain evidence="14">PLS432</strain>
    </source>
</reference>
<evidence type="ECO:0000256" key="4">
    <source>
        <dbReference type="ARBA" id="ARBA00016202"/>
    </source>
</evidence>
<comment type="function">
    <text evidence="13">Plays a critical role in the incorporation of lipoproteins in the outer membrane after they are released by the LolA protein.</text>
</comment>
<dbReference type="Pfam" id="PF03550">
    <property type="entry name" value="LolB"/>
    <property type="match status" value="1"/>
</dbReference>
<evidence type="ECO:0000256" key="9">
    <source>
        <dbReference type="ARBA" id="ARBA00023139"/>
    </source>
</evidence>
<keyword evidence="6" id="KW-0732">Signal</keyword>
<keyword evidence="5 13" id="KW-0813">Transport</keyword>
<dbReference type="InterPro" id="IPR004565">
    <property type="entry name" value="OM_lipoprot_LolB"/>
</dbReference>
<dbReference type="Proteomes" id="UP001430701">
    <property type="component" value="Unassembled WGS sequence"/>
</dbReference>
<name>A0ABS8TTN1_9GAMM</name>
<dbReference type="HAMAP" id="MF_00233">
    <property type="entry name" value="LolB"/>
    <property type="match status" value="1"/>
</dbReference>
<dbReference type="Gene3D" id="2.50.20.10">
    <property type="entry name" value="Lipoprotein localisation LolA/LolB/LppX"/>
    <property type="match status" value="1"/>
</dbReference>
<evidence type="ECO:0000256" key="13">
    <source>
        <dbReference type="HAMAP-Rule" id="MF_00233"/>
    </source>
</evidence>
<evidence type="ECO:0000256" key="11">
    <source>
        <dbReference type="ARBA" id="ARBA00023237"/>
    </source>
</evidence>
<evidence type="ECO:0000256" key="3">
    <source>
        <dbReference type="ARBA" id="ARBA00011245"/>
    </source>
</evidence>
<accession>A0ABS8TTN1</accession>
<evidence type="ECO:0000313" key="15">
    <source>
        <dbReference type="Proteomes" id="UP001430701"/>
    </source>
</evidence>
<comment type="similarity">
    <text evidence="2 13">Belongs to the LolB family.</text>
</comment>
<dbReference type="InterPro" id="IPR029046">
    <property type="entry name" value="LolA/LolB/LppX"/>
</dbReference>
<evidence type="ECO:0000256" key="10">
    <source>
        <dbReference type="ARBA" id="ARBA00023186"/>
    </source>
</evidence>
<keyword evidence="11 13" id="KW-0998">Cell outer membrane</keyword>
<dbReference type="GeneID" id="68901717"/>
<comment type="subunit">
    <text evidence="3 13">Monomer.</text>
</comment>
<protein>
    <recommendedName>
        <fullName evidence="4 13">Outer-membrane lipoprotein LolB</fullName>
    </recommendedName>
</protein>